<proteinExistence type="predicted"/>
<dbReference type="EMBL" id="JANBUL010000011">
    <property type="protein sequence ID" value="KAJ2785427.1"/>
    <property type="molecule type" value="Genomic_DNA"/>
</dbReference>
<comment type="caution">
    <text evidence="1">The sequence shown here is derived from an EMBL/GenBank/DDBJ whole genome shotgun (WGS) entry which is preliminary data.</text>
</comment>
<evidence type="ECO:0000313" key="1">
    <source>
        <dbReference type="EMBL" id="KAJ2785427.1"/>
    </source>
</evidence>
<dbReference type="AlphaFoldDB" id="A0A9W8LMN6"/>
<sequence>MRFPWKLRFPKLRNINMFCTDSVLPLLECATLPSHVDSIRIYAAAPVLQCVSGLALPATRRIEIGTDGRGGNTVNGDGVAMVAAACRILEKAQGAKELALVIGDSWPRVQPEHITFTSITELRISPSANMDAMLGLLQRLPKLVNVWFDSFDAETVDVDLLLPGPDEGCAVEPLHASIKKMEVYSIDSAASRENSAAVVNYLLLKIPTLARLNAHRTLSAPVLQFVKAYSEQHPRLSRVKLRLCNEED</sequence>
<organism evidence="1 2">
    <name type="scientific">Coemansia javaensis</name>
    <dbReference type="NCBI Taxonomy" id="2761396"/>
    <lineage>
        <taxon>Eukaryota</taxon>
        <taxon>Fungi</taxon>
        <taxon>Fungi incertae sedis</taxon>
        <taxon>Zoopagomycota</taxon>
        <taxon>Kickxellomycotina</taxon>
        <taxon>Kickxellomycetes</taxon>
        <taxon>Kickxellales</taxon>
        <taxon>Kickxellaceae</taxon>
        <taxon>Coemansia</taxon>
    </lineage>
</organism>
<protein>
    <submittedName>
        <fullName evidence="1">Uncharacterized protein</fullName>
    </submittedName>
</protein>
<keyword evidence="2" id="KW-1185">Reference proteome</keyword>
<name>A0A9W8LMN6_9FUNG</name>
<accession>A0A9W8LMN6</accession>
<reference evidence="1" key="1">
    <citation type="submission" date="2022-07" db="EMBL/GenBank/DDBJ databases">
        <title>Phylogenomic reconstructions and comparative analyses of Kickxellomycotina fungi.</title>
        <authorList>
            <person name="Reynolds N.K."/>
            <person name="Stajich J.E."/>
            <person name="Barry K."/>
            <person name="Grigoriev I.V."/>
            <person name="Crous P."/>
            <person name="Smith M.E."/>
        </authorList>
    </citation>
    <scope>NUCLEOTIDE SEQUENCE</scope>
    <source>
        <strain evidence="1">NBRC 105414</strain>
    </source>
</reference>
<gene>
    <name evidence="1" type="ORF">H4R18_000510</name>
</gene>
<dbReference type="Proteomes" id="UP001140217">
    <property type="component" value="Unassembled WGS sequence"/>
</dbReference>
<dbReference type="OrthoDB" id="5565580at2759"/>
<evidence type="ECO:0000313" key="2">
    <source>
        <dbReference type="Proteomes" id="UP001140217"/>
    </source>
</evidence>